<dbReference type="Pfam" id="PF00903">
    <property type="entry name" value="Glyoxalase"/>
    <property type="match status" value="1"/>
</dbReference>
<name>A0A8J3Q357_9ACTN</name>
<proteinExistence type="predicted"/>
<dbReference type="Gene3D" id="3.10.180.10">
    <property type="entry name" value="2,3-Dihydroxybiphenyl 1,2-Dioxygenase, domain 1"/>
    <property type="match status" value="1"/>
</dbReference>
<dbReference type="EMBL" id="BONY01000002">
    <property type="protein sequence ID" value="GIH02526.1"/>
    <property type="molecule type" value="Genomic_DNA"/>
</dbReference>
<dbReference type="InterPro" id="IPR004360">
    <property type="entry name" value="Glyas_Fos-R_dOase_dom"/>
</dbReference>
<sequence>MRLFRVIVPVSDIDAAARFYENLLGLNGKRVSSGRHYLDCEGTILALFSPRDDTDPWDAQPNPEPIYFAVDDLESVQQRAIGLDAQIDDPIAVQPWGERSFYLRDPYGNRLCMVDRSTLFTG</sequence>
<feature type="domain" description="VOC" evidence="1">
    <location>
        <begin position="2"/>
        <end position="116"/>
    </location>
</feature>
<evidence type="ECO:0000313" key="2">
    <source>
        <dbReference type="EMBL" id="GIH02526.1"/>
    </source>
</evidence>
<dbReference type="PANTHER" id="PTHR33993:SF14">
    <property type="entry name" value="GB|AAF24581.1"/>
    <property type="match status" value="1"/>
</dbReference>
<evidence type="ECO:0000259" key="1">
    <source>
        <dbReference type="PROSITE" id="PS51819"/>
    </source>
</evidence>
<reference evidence="2" key="1">
    <citation type="submission" date="2021-01" db="EMBL/GenBank/DDBJ databases">
        <title>Whole genome shotgun sequence of Rhizocola hellebori NBRC 109834.</title>
        <authorList>
            <person name="Komaki H."/>
            <person name="Tamura T."/>
        </authorList>
    </citation>
    <scope>NUCLEOTIDE SEQUENCE</scope>
    <source>
        <strain evidence="2">NBRC 109834</strain>
    </source>
</reference>
<dbReference type="InterPro" id="IPR037523">
    <property type="entry name" value="VOC_core"/>
</dbReference>
<dbReference type="RefSeq" id="WP_203906461.1">
    <property type="nucleotide sequence ID" value="NZ_BONY01000002.1"/>
</dbReference>
<dbReference type="Proteomes" id="UP000612899">
    <property type="component" value="Unassembled WGS sequence"/>
</dbReference>
<dbReference type="PROSITE" id="PS51819">
    <property type="entry name" value="VOC"/>
    <property type="match status" value="1"/>
</dbReference>
<dbReference type="PANTHER" id="PTHR33993">
    <property type="entry name" value="GLYOXALASE-RELATED"/>
    <property type="match status" value="1"/>
</dbReference>
<gene>
    <name evidence="2" type="ORF">Rhe02_05930</name>
</gene>
<keyword evidence="3" id="KW-1185">Reference proteome</keyword>
<evidence type="ECO:0000313" key="3">
    <source>
        <dbReference type="Proteomes" id="UP000612899"/>
    </source>
</evidence>
<dbReference type="SUPFAM" id="SSF54593">
    <property type="entry name" value="Glyoxalase/Bleomycin resistance protein/Dihydroxybiphenyl dioxygenase"/>
    <property type="match status" value="1"/>
</dbReference>
<accession>A0A8J3Q357</accession>
<dbReference type="AlphaFoldDB" id="A0A8J3Q357"/>
<protein>
    <recommendedName>
        <fullName evidence="1">VOC domain-containing protein</fullName>
    </recommendedName>
</protein>
<comment type="caution">
    <text evidence="2">The sequence shown here is derived from an EMBL/GenBank/DDBJ whole genome shotgun (WGS) entry which is preliminary data.</text>
</comment>
<organism evidence="2 3">
    <name type="scientific">Rhizocola hellebori</name>
    <dbReference type="NCBI Taxonomy" id="1392758"/>
    <lineage>
        <taxon>Bacteria</taxon>
        <taxon>Bacillati</taxon>
        <taxon>Actinomycetota</taxon>
        <taxon>Actinomycetes</taxon>
        <taxon>Micromonosporales</taxon>
        <taxon>Micromonosporaceae</taxon>
        <taxon>Rhizocola</taxon>
    </lineage>
</organism>
<dbReference type="InterPro" id="IPR052164">
    <property type="entry name" value="Anthracycline_SecMetBiosynth"/>
</dbReference>
<dbReference type="InterPro" id="IPR029068">
    <property type="entry name" value="Glyas_Bleomycin-R_OHBP_Dase"/>
</dbReference>